<feature type="compositionally biased region" description="Low complexity" evidence="7">
    <location>
        <begin position="2514"/>
        <end position="2526"/>
    </location>
</feature>
<dbReference type="InterPro" id="IPR024340">
    <property type="entry name" value="Sec16_CCD"/>
</dbReference>
<dbReference type="GO" id="GO:0007030">
    <property type="term" value="P:Golgi organization"/>
    <property type="evidence" value="ECO:0007669"/>
    <property type="project" value="TreeGrafter"/>
</dbReference>
<feature type="region of interest" description="Disordered" evidence="7">
    <location>
        <begin position="179"/>
        <end position="213"/>
    </location>
</feature>
<feature type="compositionally biased region" description="Low complexity" evidence="7">
    <location>
        <begin position="1555"/>
        <end position="1572"/>
    </location>
</feature>
<protein>
    <recommendedName>
        <fullName evidence="6">Protein transport protein sec16</fullName>
    </recommendedName>
</protein>
<feature type="compositionally biased region" description="Low complexity" evidence="7">
    <location>
        <begin position="293"/>
        <end position="318"/>
    </location>
</feature>
<feature type="compositionally biased region" description="Polar residues" evidence="7">
    <location>
        <begin position="1153"/>
        <end position="1168"/>
    </location>
</feature>
<evidence type="ECO:0000256" key="6">
    <source>
        <dbReference type="RuleBase" id="RU364101"/>
    </source>
</evidence>
<evidence type="ECO:0000256" key="7">
    <source>
        <dbReference type="SAM" id="MobiDB-lite"/>
    </source>
</evidence>
<comment type="subcellular location">
    <subcellularLocation>
        <location evidence="1">Endoplasmic reticulum</location>
    </subcellularLocation>
</comment>
<feature type="compositionally biased region" description="Low complexity" evidence="7">
    <location>
        <begin position="2705"/>
        <end position="2735"/>
    </location>
</feature>
<feature type="compositionally biased region" description="Low complexity" evidence="7">
    <location>
        <begin position="1374"/>
        <end position="1383"/>
    </location>
</feature>
<evidence type="ECO:0000256" key="1">
    <source>
        <dbReference type="ARBA" id="ARBA00004240"/>
    </source>
</evidence>
<feature type="compositionally biased region" description="Low complexity" evidence="7">
    <location>
        <begin position="2413"/>
        <end position="2433"/>
    </location>
</feature>
<feature type="compositionally biased region" description="Low complexity" evidence="7">
    <location>
        <begin position="269"/>
        <end position="285"/>
    </location>
</feature>
<feature type="compositionally biased region" description="Polar residues" evidence="7">
    <location>
        <begin position="1269"/>
        <end position="1294"/>
    </location>
</feature>
<keyword evidence="5 6" id="KW-0931">ER-Golgi transport</keyword>
<reference evidence="10 11" key="1">
    <citation type="journal article" date="2006" name="Science">
        <title>Phytophthora genome sequences uncover evolutionary origins and mechanisms of pathogenesis.</title>
        <authorList>
            <person name="Tyler B.M."/>
            <person name="Tripathy S."/>
            <person name="Zhang X."/>
            <person name="Dehal P."/>
            <person name="Jiang R.H."/>
            <person name="Aerts A."/>
            <person name="Arredondo F.D."/>
            <person name="Baxter L."/>
            <person name="Bensasson D."/>
            <person name="Beynon J.L."/>
            <person name="Chapman J."/>
            <person name="Damasceno C.M."/>
            <person name="Dorrance A.E."/>
            <person name="Dou D."/>
            <person name="Dickerman A.W."/>
            <person name="Dubchak I.L."/>
            <person name="Garbelotto M."/>
            <person name="Gijzen M."/>
            <person name="Gordon S.G."/>
            <person name="Govers F."/>
            <person name="Grunwald N.J."/>
            <person name="Huang W."/>
            <person name="Ivors K.L."/>
            <person name="Jones R.W."/>
            <person name="Kamoun S."/>
            <person name="Krampis K."/>
            <person name="Lamour K.H."/>
            <person name="Lee M.K."/>
            <person name="McDonald W.H."/>
            <person name="Medina M."/>
            <person name="Meijer H.J."/>
            <person name="Nordberg E.K."/>
            <person name="Maclean D.J."/>
            <person name="Ospina-Giraldo M.D."/>
            <person name="Morris P.F."/>
            <person name="Phuntumart V."/>
            <person name="Putnam N.H."/>
            <person name="Rash S."/>
            <person name="Rose J.K."/>
            <person name="Sakihama Y."/>
            <person name="Salamov A.A."/>
            <person name="Savidor A."/>
            <person name="Scheuring C.F."/>
            <person name="Smith B.M."/>
            <person name="Sobral B.W."/>
            <person name="Terry A."/>
            <person name="Torto-Alalibo T.A."/>
            <person name="Win J."/>
            <person name="Xu Z."/>
            <person name="Zhang H."/>
            <person name="Grigoriev I.V."/>
            <person name="Rokhsar D.S."/>
            <person name="Boore J.L."/>
        </authorList>
    </citation>
    <scope>NUCLEOTIDE SEQUENCE [LARGE SCALE GENOMIC DNA]</scope>
    <source>
        <strain evidence="10 11">P6497</strain>
    </source>
</reference>
<dbReference type="GO" id="GO:0070973">
    <property type="term" value="P:protein localization to endoplasmic reticulum exit site"/>
    <property type="evidence" value="ECO:0007669"/>
    <property type="project" value="TreeGrafter"/>
</dbReference>
<dbReference type="OMA" id="FMSFADQ"/>
<dbReference type="GO" id="GO:0015031">
    <property type="term" value="P:protein transport"/>
    <property type="evidence" value="ECO:0007669"/>
    <property type="project" value="UniProtKB-KW"/>
</dbReference>
<proteinExistence type="inferred from homology"/>
<feature type="compositionally biased region" description="Low complexity" evidence="7">
    <location>
        <begin position="1126"/>
        <end position="1135"/>
    </location>
</feature>
<feature type="compositionally biased region" description="Gly residues" evidence="7">
    <location>
        <begin position="1"/>
        <end position="10"/>
    </location>
</feature>
<feature type="compositionally biased region" description="Low complexity" evidence="7">
    <location>
        <begin position="1645"/>
        <end position="1662"/>
    </location>
</feature>
<feature type="region of interest" description="Disordered" evidence="7">
    <location>
        <begin position="1"/>
        <end position="150"/>
    </location>
</feature>
<feature type="compositionally biased region" description="Polar residues" evidence="7">
    <location>
        <begin position="590"/>
        <end position="600"/>
    </location>
</feature>
<feature type="compositionally biased region" description="Pro residues" evidence="7">
    <location>
        <begin position="259"/>
        <end position="268"/>
    </location>
</feature>
<sequence>MDGARGGGSGFFPPPPGAGPAPGLAAGATRARPVSAGTRLRAKPSAAQSQDFFASLGIDATSRGRTGSSASTSSNRSYSSMTMRPASASATPLSTGWRPPPIGGLGSQRAAPPPAAPSVGSLRIASVQRTATSTTTTTTTATAAAAGSARSVTSSAAATAMAAGSKPAQLFSMEDAEDLYSEDGWECDSPSTVLSNPVEKNKEGESASTAMAMTTTTTPAAVAAPALAAAAAAAAEAPEDEFAWGDDDDAFASPVAKPSAPPTQPPPFATETSAASTFETKAETTMPPPPPQAAAFPSSSFAPESTASAFETTSFTAPPQETKFESAVPPPPAVPATSSSSSFSVETAHNPFETTSFGAAQAPPPAASAVSTEVQQEEQWEEDWDQHDGAEVAAAAESKATIESTVTSTTSITTTTTTTIQTEAVAAPVELTSPGADAGEFWGDGDEDELFDHDDHADEEWDESIKGQANAQQDMPLTSSENPSPKPAQAFPGQETSFSMPAPPPPQPSTPVVEAPAYEQQSVPLPEVAASAFNYSVAGHVEEAAAPSHEESIGQSPPVAEASSLPPPPMDTPMYSTEAPQEAKPATSLDAESSPFSSTMAKHASQDDDLNVYPEAPRSARFLHTPTGTGGPFGRVPSPQGDESSSFQNEFSANESTITHDVQQTTFAGSEKAEGSGSYAESSVRWDAGSMHAGGVSSEDNAGHHSTRQGQSDEEERDSVVSFSGENSFFPSAGRPSSLYGGSQSSFASHRMYQSSVASTDHDGSSIASFGVSSAGATFGGSERVSEGGAFSDGTVSETPSMVDSSNASTAFGTDFPSVSEGQFSAPGTTIGGSDNASDGGFSDGNASETTSMCESVSTNPRFVSEFSSSSGHYVTETVERRGVQEPFTSSVPEPDSTFQESEPAPAASMFGGSESSANANPFASTPSAFPPPQQTTTTPPTAAPVSDNAVQDEGVQSAASLFGATAGADVPNPFSSFGASPAAATVAEPKPVVEHELPASDAGDLFGSGSASSGFQSSFAQPAQNSYGSSYQAQDQSGFGNSAPSADSVFSGGGGYNSGVNANQSASSHFGGSGATSADSVFSGHSRADSSSSATADHFGQQTSAQGYNASYEGNQNYSQYGQGATTSASASATPSHFRNQSSASVDDHAHATTNAFGGQSYGQTSDASAHFSRQSSASSFTSGYNGQNRYGSQQAGASTPATPDNYSHKSAAEAFASPAQPSYGAQQDNRYSSQQYGQASTPETPDNYNRHSAAEAFSSASPAQPPHGTQQSSHYGGHQFGQSSTPATPGSYSHSASEAFGSGAAAQQDYSHGQYGQSASHGQGAGFGDHTRSSSSASADAFIGRSSAVSETSASAFGGLRSATPSSGSAYQQQTTQAHAQPSFSRSGSTASSHAEQYSSHVLANTATMRTSGHARDLNTSYGSIEEKSFSRHASSSSMNRYGSESSYEPQRNLQQHQESTPSHPPADANSFFGGASAAATEVSASSFFGTTASQDSSAFQAAQPQEPVADSSIPHVQEASQYASPSQQDYEQEQQYFQAEPMQHESSGDYFGAGAATTPAAAVEASPSADMESTHIVDEIPAPPTESFQQEQQQEQEPSSYDGFVGTNVEATAADTQASAIPPSAPEGDANRPQAFDGFAGSSSQEFDSQTSSNFFSSSPAPQETATTATHQFQHSDYGQETQGQQQQQQHVHDAAAASLQFAETHASYQQSSGASYSSATPGNYFTSGAPGAGTAASPAGYSQQQQQQPHYQAQQPQHQQYQQYQEPPQQQQQQHAATGYGYHGGVTQTQPQRTGYNAVNRAGYGAATGHGYASPSLQPSAAPVVKTSNKYKDPCVAPPSCLASFGFGGNVVTMFPKRKLRLNIAGSSYRNSPRGLPAPSEFDNGGNGELRKGPVNVYRMDQLHPKDKEFEQMDVFPGPLTEDVSDEAILEYLDDRLKRSEAPTTADEAEDENDRLLLGVLRVLVKCNGKLRSDPGTLNPSDPNSPEAQLIALLSENSKRRCGNQPPTFPATRKPQSVMHPDLALKHSNELRELLLVGDRKGAVSSAMAAHMWPEAMLIASFTDKEEYRRVLRTYLDETYATGDPCRALFMSFADQQEKSVQEPKRLLQTNAQQSTESLILSKWVSHAQVLLANRTADTNKILTELGDRLWNEAGAVAAAHVCYLLAGTQVEAPMPSSKMALLGGDHRTPKEARFYVSPGAVQRTEVYEWAQKHSKGASANLMIPFQGYKLIYAMLLADHGKLETAFKYVTSMLAVIKAVTATMKPGTSMYLEGMKNQLTVLDDRLRQHLGQDRVASVAASTGRGGGRKQGGKWGLGSALSIMGKIVNRVVEGTDSAPAAPAGPSATTPGGLYANEATPPVASSYPSAASATTSTPSPAPAYPQQHVQQTPPTSSHGPSPVPVNSYGHATPPASQGSAPGSSNGYNRAPPAAPPAGPYSRPGGNAVPPSGPFSGNGRLGPQQQQQQTSGPFSGNGRPAPSGPYSNSGPPSHGHGTVPLMRSQHSMEPPGSNHSTHSNSSFNNMPPAPQHPPQPPQQQQQQQQYQQPPLSQSSQHSQDTPTARPAFQKPAPIDVSHDDSMSQPKALAAGLAAEVAASLPPTDAAAMSGPSSDKGKASPKFKSVKKPARSKTPPPSGSSKSSSGWLSGISSFIATKMNPEAKVAKLGEQMEAYYDEKTKRWVFPGETASEEPTMPSAPPTGPLPGSAPGSSATGAPPPGANSAPGSMSSGPAPSNDPLAALMAPPPSHMLMKKDPLAAMMAPPARSGMYGGARRGGSTAQRKPPRPQFAVFKPTAAPAPAPDEQSE</sequence>
<feature type="region of interest" description="Disordered" evidence="7">
    <location>
        <begin position="543"/>
        <end position="957"/>
    </location>
</feature>
<feature type="compositionally biased region" description="Polar residues" evidence="7">
    <location>
        <begin position="1221"/>
        <end position="1249"/>
    </location>
</feature>
<feature type="domain" description="Sec16 Sec23-binding" evidence="8">
    <location>
        <begin position="2035"/>
        <end position="2296"/>
    </location>
</feature>
<feature type="compositionally biased region" description="Low complexity" evidence="7">
    <location>
        <begin position="227"/>
        <end position="236"/>
    </location>
</feature>
<feature type="compositionally biased region" description="Polar residues" evidence="7">
    <location>
        <begin position="820"/>
        <end position="837"/>
    </location>
</feature>
<feature type="compositionally biased region" description="Polar residues" evidence="7">
    <location>
        <begin position="467"/>
        <end position="483"/>
    </location>
</feature>
<feature type="compositionally biased region" description="Low complexity" evidence="7">
    <location>
        <begin position="60"/>
        <end position="84"/>
    </location>
</feature>
<evidence type="ECO:0000256" key="4">
    <source>
        <dbReference type="ARBA" id="ARBA00022824"/>
    </source>
</evidence>
<feature type="compositionally biased region" description="Polar residues" evidence="7">
    <location>
        <begin position="1663"/>
        <end position="1680"/>
    </location>
</feature>
<feature type="compositionally biased region" description="Basic and acidic residues" evidence="7">
    <location>
        <begin position="543"/>
        <end position="552"/>
    </location>
</feature>
<feature type="compositionally biased region" description="Basic residues" evidence="7">
    <location>
        <begin position="2619"/>
        <end position="2631"/>
    </location>
</feature>
<feature type="compositionally biased region" description="Low complexity" evidence="7">
    <location>
        <begin position="2588"/>
        <end position="2601"/>
    </location>
</feature>
<feature type="compositionally biased region" description="Polar residues" evidence="7">
    <location>
        <begin position="1101"/>
        <end position="1125"/>
    </location>
</feature>
<feature type="compositionally biased region" description="Low complexity" evidence="7">
    <location>
        <begin position="935"/>
        <end position="945"/>
    </location>
</feature>
<feature type="compositionally biased region" description="Low complexity" evidence="7">
    <location>
        <begin position="2485"/>
        <end position="2498"/>
    </location>
</feature>
<evidence type="ECO:0000259" key="9">
    <source>
        <dbReference type="Pfam" id="PF12932"/>
    </source>
</evidence>
<feature type="compositionally biased region" description="Low complexity" evidence="7">
    <location>
        <begin position="1084"/>
        <end position="1097"/>
    </location>
</feature>
<feature type="domain" description="Sec16 central conserved" evidence="9">
    <location>
        <begin position="1846"/>
        <end position="1973"/>
    </location>
</feature>
<feature type="compositionally biased region" description="Low complexity" evidence="7">
    <location>
        <begin position="1008"/>
        <end position="1025"/>
    </location>
</feature>
<feature type="region of interest" description="Disordered" evidence="7">
    <location>
        <begin position="2763"/>
        <end position="2808"/>
    </location>
</feature>
<feature type="compositionally biased region" description="Low complexity" evidence="7">
    <location>
        <begin position="1493"/>
        <end position="1508"/>
    </location>
</feature>
<dbReference type="Gene3D" id="1.25.40.1030">
    <property type="match status" value="1"/>
</dbReference>
<keyword evidence="11" id="KW-1185">Reference proteome</keyword>
<keyword evidence="6" id="KW-0653">Protein transport</keyword>
<feature type="region of interest" description="Disordered" evidence="7">
    <location>
        <begin position="227"/>
        <end position="519"/>
    </location>
</feature>
<feature type="compositionally biased region" description="Polar residues" evidence="7">
    <location>
        <begin position="794"/>
        <end position="812"/>
    </location>
</feature>
<feature type="compositionally biased region" description="Polar residues" evidence="7">
    <location>
        <begin position="1384"/>
        <end position="1413"/>
    </location>
</feature>
<dbReference type="KEGG" id="psoj:PHYSODRAFT_262855"/>
<accession>G4ZBR0</accession>
<organism evidence="10 11">
    <name type="scientific">Phytophthora sojae (strain P6497)</name>
    <name type="common">Soybean stem and root rot agent</name>
    <name type="synonym">Phytophthora megasperma f. sp. glycines</name>
    <dbReference type="NCBI Taxonomy" id="1094619"/>
    <lineage>
        <taxon>Eukaryota</taxon>
        <taxon>Sar</taxon>
        <taxon>Stramenopiles</taxon>
        <taxon>Oomycota</taxon>
        <taxon>Peronosporomycetes</taxon>
        <taxon>Peronosporales</taxon>
        <taxon>Peronosporaceae</taxon>
        <taxon>Phytophthora</taxon>
    </lineage>
</organism>
<feature type="compositionally biased region" description="Acidic residues" evidence="7">
    <location>
        <begin position="237"/>
        <end position="250"/>
    </location>
</feature>
<dbReference type="PANTHER" id="PTHR13402:SF6">
    <property type="entry name" value="SECRETORY 16, ISOFORM I"/>
    <property type="match status" value="1"/>
</dbReference>
<feature type="compositionally biased region" description="Low complexity" evidence="7">
    <location>
        <begin position="974"/>
        <end position="985"/>
    </location>
</feature>
<feature type="region of interest" description="Disordered" evidence="7">
    <location>
        <begin position="2340"/>
        <end position="2648"/>
    </location>
</feature>
<evidence type="ECO:0000256" key="3">
    <source>
        <dbReference type="ARBA" id="ARBA00022448"/>
    </source>
</evidence>
<feature type="compositionally biased region" description="Low complexity" evidence="7">
    <location>
        <begin position="335"/>
        <end position="348"/>
    </location>
</feature>
<feature type="compositionally biased region" description="Low complexity" evidence="7">
    <location>
        <begin position="1682"/>
        <end position="1693"/>
    </location>
</feature>
<dbReference type="EMBL" id="JH159153">
    <property type="protein sequence ID" value="EGZ21264.1"/>
    <property type="molecule type" value="Genomic_DNA"/>
</dbReference>
<dbReference type="STRING" id="1094619.G4ZBR0"/>
<feature type="compositionally biased region" description="Acidic residues" evidence="7">
    <location>
        <begin position="443"/>
        <end position="462"/>
    </location>
</feature>
<feature type="compositionally biased region" description="Low complexity" evidence="7">
    <location>
        <begin position="1169"/>
        <end position="1184"/>
    </location>
</feature>
<feature type="compositionally biased region" description="Low complexity" evidence="7">
    <location>
        <begin position="2539"/>
        <end position="2560"/>
    </location>
</feature>
<feature type="region of interest" description="Disordered" evidence="7">
    <location>
        <begin position="2297"/>
        <end position="2318"/>
    </location>
</feature>
<feature type="compositionally biased region" description="Polar residues" evidence="7">
    <location>
        <begin position="766"/>
        <end position="776"/>
    </location>
</feature>
<feature type="compositionally biased region" description="Acidic residues" evidence="7">
    <location>
        <begin position="375"/>
        <end position="385"/>
    </location>
</feature>
<dbReference type="GO" id="GO:0016192">
    <property type="term" value="P:vesicle-mediated transport"/>
    <property type="evidence" value="ECO:0007669"/>
    <property type="project" value="UniProtKB-KW"/>
</dbReference>
<name>G4ZBR0_PHYSP</name>
<feature type="compositionally biased region" description="Polar residues" evidence="7">
    <location>
        <begin position="2389"/>
        <end position="2401"/>
    </location>
</feature>
<feature type="region of interest" description="Disordered" evidence="7">
    <location>
        <begin position="971"/>
        <end position="1477"/>
    </location>
</feature>
<feature type="compositionally biased region" description="Polar residues" evidence="7">
    <location>
        <begin position="845"/>
        <end position="873"/>
    </location>
</feature>
<feature type="compositionally biased region" description="Polar residues" evidence="7">
    <location>
        <begin position="721"/>
        <end position="730"/>
    </location>
</feature>
<feature type="compositionally biased region" description="Low complexity" evidence="7">
    <location>
        <begin position="1731"/>
        <end position="1781"/>
    </location>
</feature>
<evidence type="ECO:0000256" key="5">
    <source>
        <dbReference type="ARBA" id="ARBA00022892"/>
    </source>
</evidence>
<dbReference type="InterPro" id="IPR024298">
    <property type="entry name" value="Sec16_Sec23-bd"/>
</dbReference>
<feature type="compositionally biased region" description="Polar residues" evidence="7">
    <location>
        <begin position="641"/>
        <end position="668"/>
    </location>
</feature>
<dbReference type="InParanoid" id="G4ZBR0"/>
<dbReference type="CDD" id="cd09233">
    <property type="entry name" value="ACE1-Sec16-like"/>
    <property type="match status" value="1"/>
</dbReference>
<dbReference type="GO" id="GO:0070971">
    <property type="term" value="C:endoplasmic reticulum exit site"/>
    <property type="evidence" value="ECO:0007669"/>
    <property type="project" value="TreeGrafter"/>
</dbReference>
<feature type="compositionally biased region" description="Polar residues" evidence="7">
    <location>
        <begin position="1026"/>
        <end position="1046"/>
    </location>
</feature>
<feature type="compositionally biased region" description="Pro residues" evidence="7">
    <location>
        <begin position="2528"/>
        <end position="2538"/>
    </location>
</feature>
<feature type="compositionally biased region" description="Polar residues" evidence="7">
    <location>
        <begin position="1185"/>
        <end position="1207"/>
    </location>
</feature>
<dbReference type="RefSeq" id="XP_009523981.1">
    <property type="nucleotide sequence ID" value="XM_009525686.1"/>
</dbReference>
<dbReference type="GO" id="GO:0012507">
    <property type="term" value="C:ER to Golgi transport vesicle membrane"/>
    <property type="evidence" value="ECO:0007669"/>
    <property type="project" value="TreeGrafter"/>
</dbReference>
<dbReference type="Proteomes" id="UP000002640">
    <property type="component" value="Unassembled WGS sequence"/>
</dbReference>
<feature type="compositionally biased region" description="Low complexity" evidence="7">
    <location>
        <begin position="21"/>
        <end position="33"/>
    </location>
</feature>
<feature type="compositionally biased region" description="Polar residues" evidence="7">
    <location>
        <begin position="887"/>
        <end position="901"/>
    </location>
</feature>
<feature type="region of interest" description="Disordered" evidence="7">
    <location>
        <begin position="2685"/>
        <end position="2751"/>
    </location>
</feature>
<dbReference type="Pfam" id="PF12931">
    <property type="entry name" value="TPR_Sec16"/>
    <property type="match status" value="1"/>
</dbReference>
<feature type="compositionally biased region" description="Polar residues" evidence="7">
    <location>
        <begin position="1310"/>
        <end position="1323"/>
    </location>
</feature>
<dbReference type="Pfam" id="PF12932">
    <property type="entry name" value="Sec16"/>
    <property type="match status" value="1"/>
</dbReference>
<feature type="compositionally biased region" description="Low complexity" evidence="7">
    <location>
        <begin position="1295"/>
        <end position="1308"/>
    </location>
</feature>
<keyword evidence="3 6" id="KW-0813">Transport</keyword>
<feature type="compositionally biased region" description="Low complexity" evidence="7">
    <location>
        <begin position="391"/>
        <end position="422"/>
    </location>
</feature>
<dbReference type="GeneID" id="20639437"/>
<feature type="compositionally biased region" description="Polar residues" evidence="7">
    <location>
        <begin position="1434"/>
        <end position="1464"/>
    </location>
</feature>
<evidence type="ECO:0000259" key="8">
    <source>
        <dbReference type="Pfam" id="PF12931"/>
    </source>
</evidence>
<evidence type="ECO:0000313" key="10">
    <source>
        <dbReference type="EMBL" id="EGZ21264.1"/>
    </source>
</evidence>
<keyword evidence="4 6" id="KW-0256">Endoplasmic reticulum</keyword>
<feature type="compositionally biased region" description="Low complexity" evidence="7">
    <location>
        <begin position="125"/>
        <end position="150"/>
    </location>
</feature>
<feature type="compositionally biased region" description="Polar residues" evidence="7">
    <location>
        <begin position="740"/>
        <end position="759"/>
    </location>
</feature>
<feature type="compositionally biased region" description="Polar residues" evidence="7">
    <location>
        <begin position="1059"/>
        <end position="1081"/>
    </location>
</feature>
<evidence type="ECO:0000313" key="11">
    <source>
        <dbReference type="Proteomes" id="UP000002640"/>
    </source>
</evidence>
<dbReference type="PANTHER" id="PTHR13402">
    <property type="entry name" value="RGPR-RELATED"/>
    <property type="match status" value="1"/>
</dbReference>
<gene>
    <name evidence="10" type="ORF">PHYSODRAFT_262855</name>
</gene>
<keyword evidence="6" id="KW-0472">Membrane</keyword>
<comment type="similarity">
    <text evidence="2 6">Belongs to the SEC16 family.</text>
</comment>
<evidence type="ECO:0000256" key="2">
    <source>
        <dbReference type="ARBA" id="ARBA00005927"/>
    </source>
</evidence>
<feature type="compositionally biased region" description="Low complexity" evidence="7">
    <location>
        <begin position="2340"/>
        <end position="2380"/>
    </location>
</feature>
<feature type="compositionally biased region" description="Low complexity" evidence="7">
    <location>
        <begin position="1530"/>
        <end position="1541"/>
    </location>
</feature>
<feature type="compositionally biased region" description="Low complexity" evidence="7">
    <location>
        <begin position="2639"/>
        <end position="2648"/>
    </location>
</feature>
<feature type="region of interest" description="Disordered" evidence="7">
    <location>
        <begin position="1731"/>
        <end position="1795"/>
    </location>
</feature>
<feature type="region of interest" description="Disordered" evidence="7">
    <location>
        <begin position="1493"/>
        <end position="1699"/>
    </location>
</feature>
<feature type="compositionally biased region" description="Polar residues" evidence="7">
    <location>
        <begin position="1136"/>
        <end position="1146"/>
    </location>
</feature>